<gene>
    <name evidence="2" type="ORF">DWB61_10030</name>
</gene>
<dbReference type="Proteomes" id="UP000285794">
    <property type="component" value="Unassembled WGS sequence"/>
</dbReference>
<evidence type="ECO:0000259" key="1">
    <source>
        <dbReference type="Pfam" id="PF01553"/>
    </source>
</evidence>
<evidence type="ECO:0000313" key="3">
    <source>
        <dbReference type="Proteomes" id="UP000285794"/>
    </source>
</evidence>
<keyword evidence="2" id="KW-0808">Transferase</keyword>
<dbReference type="GO" id="GO:0016746">
    <property type="term" value="F:acyltransferase activity"/>
    <property type="evidence" value="ECO:0007669"/>
    <property type="project" value="UniProtKB-KW"/>
</dbReference>
<dbReference type="PANTHER" id="PTHR30068">
    <property type="entry name" value="URONATE ISOMERASE"/>
    <property type="match status" value="1"/>
</dbReference>
<evidence type="ECO:0000313" key="2">
    <source>
        <dbReference type="EMBL" id="RRG21608.1"/>
    </source>
</evidence>
<name>A0A425Y1C3_9BACT</name>
<proteinExistence type="predicted"/>
<dbReference type="Pfam" id="PF01553">
    <property type="entry name" value="Acyltransferase"/>
    <property type="match status" value="1"/>
</dbReference>
<comment type="caution">
    <text evidence="2">The sequence shown here is derived from an EMBL/GenBank/DDBJ whole genome shotgun (WGS) entry which is preliminary data.</text>
</comment>
<dbReference type="AlphaFoldDB" id="A0A425Y1C3"/>
<keyword evidence="3" id="KW-1185">Reference proteome</keyword>
<dbReference type="InterPro" id="IPR002123">
    <property type="entry name" value="Plipid/glycerol_acylTrfase"/>
</dbReference>
<accession>A0A425Y1C3</accession>
<keyword evidence="2" id="KW-0012">Acyltransferase</keyword>
<dbReference type="EMBL" id="QQWG01000008">
    <property type="protein sequence ID" value="RRG21608.1"/>
    <property type="molecule type" value="Genomic_DNA"/>
</dbReference>
<feature type="domain" description="Phospholipid/glycerol acyltransferase" evidence="1">
    <location>
        <begin position="80"/>
        <end position="191"/>
    </location>
</feature>
<dbReference type="OrthoDB" id="1078132at2"/>
<reference evidence="2 3" key="1">
    <citation type="submission" date="2018-07" db="EMBL/GenBank/DDBJ databases">
        <title>Draft genome sequence of Ancylomarina sp. M1P.</title>
        <authorList>
            <person name="Yadav S."/>
            <person name="Villanueva L."/>
            <person name="Damste J.S.S."/>
        </authorList>
    </citation>
    <scope>NUCLEOTIDE SEQUENCE [LARGE SCALE GENOMIC DNA]</scope>
    <source>
        <strain evidence="2 3">M1P</strain>
    </source>
</reference>
<dbReference type="GO" id="GO:0042840">
    <property type="term" value="P:D-glucuronate catabolic process"/>
    <property type="evidence" value="ECO:0007669"/>
    <property type="project" value="TreeGrafter"/>
</dbReference>
<dbReference type="RefSeq" id="WP_125030759.1">
    <property type="nucleotide sequence ID" value="NZ_JAPXVP010000001.1"/>
</dbReference>
<organism evidence="2 3">
    <name type="scientific">Ancylomarina euxinus</name>
    <dbReference type="NCBI Taxonomy" id="2283627"/>
    <lineage>
        <taxon>Bacteria</taxon>
        <taxon>Pseudomonadati</taxon>
        <taxon>Bacteroidota</taxon>
        <taxon>Bacteroidia</taxon>
        <taxon>Marinilabiliales</taxon>
        <taxon>Marinifilaceae</taxon>
        <taxon>Ancylomarina</taxon>
    </lineage>
</organism>
<dbReference type="SUPFAM" id="SSF69593">
    <property type="entry name" value="Glycerol-3-phosphate (1)-acyltransferase"/>
    <property type="match status" value="1"/>
</dbReference>
<dbReference type="PANTHER" id="PTHR30068:SF3">
    <property type="entry name" value="PHOSPHOLIPID_GLYCEROL ACYLTRANSFERASE DOMAIN-CONTAINING PROTEIN"/>
    <property type="match status" value="1"/>
</dbReference>
<protein>
    <submittedName>
        <fullName evidence="2">Glycerol acyltransferase</fullName>
    </submittedName>
</protein>
<dbReference type="GO" id="GO:0019698">
    <property type="term" value="P:D-galacturonate catabolic process"/>
    <property type="evidence" value="ECO:0007669"/>
    <property type="project" value="TreeGrafter"/>
</dbReference>
<sequence>MISESEYDDIRPYCDSEVPEVIERLINNDDFLKFALQLFPDLSREKIEGSLSQVKTVDDFQSMFIVPLANNIIKNTTKGISIEGLDKLDNNESYLFISDHRDIILDSALLNILLYRNNFSTTEIAIGSNLLIKPWISDLVKLNKSFVVKRNSSVRDMLVNSNHLSSYIDHAINTKKSSVWIAQREGRTKDGDDRTQQSLLKMLQMSGNKSFSEHFKSLRIVPVAISYEYEPCDALKSRERFLKETEEGYKKTPKDDLLSMLKGLINEKGRVHFRVGKPISEMLDVIEEMDDSRDKLKALADLIDYKIHKNFKLWPDNYIAFDILNKTDEYQDKYTDEEKELFLKHMDKKLGTVDVDHERLKEIFFEIYANPVKNQIELTKPDFIHDNL</sequence>